<evidence type="ECO:0000313" key="2">
    <source>
        <dbReference type="EMBL" id="EHJ62866.1"/>
    </source>
</evidence>
<keyword evidence="3" id="KW-1185">Reference proteome</keyword>
<comment type="caution">
    <text evidence="2">The sequence shown here is derived from an EMBL/GenBank/DDBJ whole genome shotgun (WGS) entry which is preliminary data.</text>
</comment>
<reference evidence="2 3" key="1">
    <citation type="journal article" date="2012" name="J. Bacteriol.">
        <title>Genome sequence of benzo(a)pyrene-degrading bacterium Novosphingobium pentaromativorans US6-1.</title>
        <authorList>
            <person name="Luo Y.R."/>
            <person name="Kang S.G."/>
            <person name="Kim S.J."/>
            <person name="Kim M.R."/>
            <person name="Li N."/>
            <person name="Lee J.H."/>
            <person name="Kwon K.K."/>
        </authorList>
    </citation>
    <scope>NUCLEOTIDE SEQUENCE [LARGE SCALE GENOMIC DNA]</scope>
    <source>
        <strain evidence="2 3">US6-1</strain>
    </source>
</reference>
<protein>
    <submittedName>
        <fullName evidence="2">Uncharacterized protein</fullName>
    </submittedName>
</protein>
<dbReference type="EMBL" id="AGFM01000005">
    <property type="protein sequence ID" value="EHJ62866.1"/>
    <property type="molecule type" value="Genomic_DNA"/>
</dbReference>
<keyword evidence="1" id="KW-0732">Signal</keyword>
<dbReference type="eggNOG" id="COG2272">
    <property type="taxonomic scope" value="Bacteria"/>
</dbReference>
<dbReference type="PATRIC" id="fig|1088721.3.peg.156"/>
<dbReference type="STRING" id="1088721.JI59_19330"/>
<proteinExistence type="predicted"/>
<evidence type="ECO:0000256" key="1">
    <source>
        <dbReference type="SAM" id="SignalP"/>
    </source>
</evidence>
<dbReference type="Proteomes" id="UP000004030">
    <property type="component" value="Unassembled WGS sequence"/>
</dbReference>
<name>G6E739_9SPHN</name>
<dbReference type="AlphaFoldDB" id="G6E739"/>
<sequence>MIAALVVAALPACSYPQSALAGDSAQAVEKHYSTSETEIGVLLDNPEAKAVLDKHMPGFTANPQVSMARGLTLAGIQQYSPDTVTDEVLAEIDADLAKIPVK</sequence>
<evidence type="ECO:0000313" key="3">
    <source>
        <dbReference type="Proteomes" id="UP000004030"/>
    </source>
</evidence>
<accession>G6E739</accession>
<organism evidence="2 3">
    <name type="scientific">Novosphingobium pentaromativorans US6-1</name>
    <dbReference type="NCBI Taxonomy" id="1088721"/>
    <lineage>
        <taxon>Bacteria</taxon>
        <taxon>Pseudomonadati</taxon>
        <taxon>Pseudomonadota</taxon>
        <taxon>Alphaproteobacteria</taxon>
        <taxon>Sphingomonadales</taxon>
        <taxon>Sphingomonadaceae</taxon>
        <taxon>Novosphingobium</taxon>
    </lineage>
</organism>
<gene>
    <name evidence="2" type="ORF">NSU_0160</name>
</gene>
<feature type="signal peptide" evidence="1">
    <location>
        <begin position="1"/>
        <end position="21"/>
    </location>
</feature>
<feature type="chain" id="PRO_5003487845" evidence="1">
    <location>
        <begin position="22"/>
        <end position="102"/>
    </location>
</feature>